<feature type="coiled-coil region" evidence="9">
    <location>
        <begin position="188"/>
        <end position="215"/>
    </location>
</feature>
<keyword evidence="9" id="KW-0175">Coiled coil</keyword>
<evidence type="ECO:0000256" key="3">
    <source>
        <dbReference type="ARBA" id="ARBA00022946"/>
    </source>
</evidence>
<dbReference type="PANTHER" id="PTHR13231">
    <property type="entry name" value="MITOCHONDRIAL RIBOSOMAL PROTEIN S31"/>
    <property type="match status" value="1"/>
</dbReference>
<evidence type="ECO:0000256" key="10">
    <source>
        <dbReference type="SAM" id="MobiDB-lite"/>
    </source>
</evidence>
<dbReference type="PANTHER" id="PTHR13231:SF3">
    <property type="entry name" value="SMALL RIBOSOMAL SUBUNIT PROTEIN MS31"/>
    <property type="match status" value="1"/>
</dbReference>
<dbReference type="OrthoDB" id="5989925at2759"/>
<evidence type="ECO:0000313" key="13">
    <source>
        <dbReference type="Proteomes" id="UP000053097"/>
    </source>
</evidence>
<keyword evidence="3" id="KW-0809">Transit peptide</keyword>
<evidence type="ECO:0000256" key="7">
    <source>
        <dbReference type="ARBA" id="ARBA00035133"/>
    </source>
</evidence>
<dbReference type="Proteomes" id="UP000279307">
    <property type="component" value="Chromosome 3"/>
</dbReference>
<evidence type="ECO:0000256" key="8">
    <source>
        <dbReference type="ARBA" id="ARBA00035363"/>
    </source>
</evidence>
<name>A0A026WNK4_OOCBI</name>
<dbReference type="AlphaFoldDB" id="A0A026WNK4"/>
<dbReference type="EMBL" id="KK107151">
    <property type="protein sequence ID" value="EZA57251.1"/>
    <property type="molecule type" value="Genomic_DNA"/>
</dbReference>
<organism evidence="11 13">
    <name type="scientific">Ooceraea biroi</name>
    <name type="common">Clonal raider ant</name>
    <name type="synonym">Cerapachys biroi</name>
    <dbReference type="NCBI Taxonomy" id="2015173"/>
    <lineage>
        <taxon>Eukaryota</taxon>
        <taxon>Metazoa</taxon>
        <taxon>Ecdysozoa</taxon>
        <taxon>Arthropoda</taxon>
        <taxon>Hexapoda</taxon>
        <taxon>Insecta</taxon>
        <taxon>Pterygota</taxon>
        <taxon>Neoptera</taxon>
        <taxon>Endopterygota</taxon>
        <taxon>Hymenoptera</taxon>
        <taxon>Apocrita</taxon>
        <taxon>Aculeata</taxon>
        <taxon>Formicoidea</taxon>
        <taxon>Formicidae</taxon>
        <taxon>Dorylinae</taxon>
        <taxon>Ooceraea</taxon>
    </lineage>
</organism>
<evidence type="ECO:0000256" key="6">
    <source>
        <dbReference type="ARBA" id="ARBA00023274"/>
    </source>
</evidence>
<protein>
    <recommendedName>
        <fullName evidence="7">Small ribosomal subunit protein mS31</fullName>
    </recommendedName>
    <alternativeName>
        <fullName evidence="8">28S ribosomal protein S31, mitochondrial</fullName>
    </alternativeName>
</protein>
<feature type="compositionally biased region" description="Polar residues" evidence="10">
    <location>
        <begin position="252"/>
        <end position="262"/>
    </location>
</feature>
<keyword evidence="13" id="KW-1185">Reference proteome</keyword>
<keyword evidence="4 11" id="KW-0689">Ribosomal protein</keyword>
<comment type="subcellular location">
    <subcellularLocation>
        <location evidence="1">Mitochondrion</location>
    </subcellularLocation>
</comment>
<evidence type="ECO:0000256" key="5">
    <source>
        <dbReference type="ARBA" id="ARBA00023128"/>
    </source>
</evidence>
<evidence type="ECO:0000313" key="12">
    <source>
        <dbReference type="EMBL" id="RLU24390.1"/>
    </source>
</evidence>
<feature type="region of interest" description="Disordered" evidence="10">
    <location>
        <begin position="31"/>
        <end position="62"/>
    </location>
</feature>
<proteinExistence type="inferred from homology"/>
<sequence>MLPICILPKYTIRPSSIVLSQWINVTMRSCSSSSSSDSSSSDSDSDNEKAKPKRMYVKSTDYATSNDGKNLGSFLDTMIQKKTSENQLKGSLSEKIASKKTDQKTTESIEGATNLMDYVNNMMAAKKLEKTIDVAMPKKKKSKDTSRYNHLSYEKKLTKAAEDVADTIGGDKTKTTSELLEKVLASRIEVLKQEQSSIKQKLQEISQSAENKNEESYATQKSVIHDLLKEYRKQSVEGRKQKKESLQFKAPSKTSAQQTTYVEKSRRQHIDLWNGKPSGIFDTMGSASPDTPELKTWTALHQRELKMLTVYPPANIFQEMILWTEQGKLWKFPIDNEQGMEEEHNVHFSEHVFLERHLKGWCPKSGPIRHFMELVCNGLSKNPYMTVQEKFNHIMWYREYFESKQDLLREIGAIQEPFPDKAKEIQE</sequence>
<reference evidence="12 14" key="2">
    <citation type="journal article" date="2018" name="Genome Res.">
        <title>The genomic architecture and molecular evolution of ant odorant receptors.</title>
        <authorList>
            <person name="McKenzie S.K."/>
            <person name="Kronauer D.J.C."/>
        </authorList>
    </citation>
    <scope>NUCLEOTIDE SEQUENCE [LARGE SCALE GENOMIC DNA]</scope>
    <source>
        <strain evidence="12">Clonal line C1</strain>
    </source>
</reference>
<dbReference type="Proteomes" id="UP000053097">
    <property type="component" value="Unassembled WGS sequence"/>
</dbReference>
<evidence type="ECO:0000256" key="2">
    <source>
        <dbReference type="ARBA" id="ARBA00011057"/>
    </source>
</evidence>
<feature type="region of interest" description="Disordered" evidence="10">
    <location>
        <begin position="234"/>
        <end position="268"/>
    </location>
</feature>
<dbReference type="OMA" id="QELILWT"/>
<keyword evidence="6" id="KW-0687">Ribonucleoprotein</keyword>
<evidence type="ECO:0000313" key="11">
    <source>
        <dbReference type="EMBL" id="EZA57251.1"/>
    </source>
</evidence>
<evidence type="ECO:0000256" key="4">
    <source>
        <dbReference type="ARBA" id="ARBA00022980"/>
    </source>
</evidence>
<dbReference type="GO" id="GO:0005763">
    <property type="term" value="C:mitochondrial small ribosomal subunit"/>
    <property type="evidence" value="ECO:0007669"/>
    <property type="project" value="InterPro"/>
</dbReference>
<feature type="compositionally biased region" description="Basic and acidic residues" evidence="10">
    <location>
        <begin position="234"/>
        <end position="246"/>
    </location>
</feature>
<gene>
    <name evidence="12" type="ORF">DMN91_002479</name>
    <name evidence="11" type="ORF">X777_02502</name>
</gene>
<accession>A0A026WNK4</accession>
<dbReference type="EMBL" id="QOIP01000003">
    <property type="protein sequence ID" value="RLU24390.1"/>
    <property type="molecule type" value="Genomic_DNA"/>
</dbReference>
<evidence type="ECO:0000256" key="1">
    <source>
        <dbReference type="ARBA" id="ARBA00004173"/>
    </source>
</evidence>
<evidence type="ECO:0000313" key="14">
    <source>
        <dbReference type="Proteomes" id="UP000279307"/>
    </source>
</evidence>
<dbReference type="STRING" id="2015173.A0A026WNK4"/>
<dbReference type="GO" id="GO:0003735">
    <property type="term" value="F:structural constituent of ribosome"/>
    <property type="evidence" value="ECO:0007669"/>
    <property type="project" value="InterPro"/>
</dbReference>
<dbReference type="Pfam" id="PF15433">
    <property type="entry name" value="MRP-S31"/>
    <property type="match status" value="1"/>
</dbReference>
<keyword evidence="5" id="KW-0496">Mitochondrion</keyword>
<reference evidence="11 13" key="1">
    <citation type="journal article" date="2014" name="Curr. Biol.">
        <title>The genome of the clonal raider ant Cerapachys biroi.</title>
        <authorList>
            <person name="Oxley P.R."/>
            <person name="Ji L."/>
            <person name="Fetter-Pruneda I."/>
            <person name="McKenzie S.K."/>
            <person name="Li C."/>
            <person name="Hu H."/>
            <person name="Zhang G."/>
            <person name="Kronauer D.J."/>
        </authorList>
    </citation>
    <scope>NUCLEOTIDE SEQUENCE [LARGE SCALE GENOMIC DNA]</scope>
</reference>
<dbReference type="InterPro" id="IPR026299">
    <property type="entry name" value="MRP-S31"/>
</dbReference>
<feature type="compositionally biased region" description="Low complexity" evidence="10">
    <location>
        <begin position="31"/>
        <end position="42"/>
    </location>
</feature>
<comment type="similarity">
    <text evidence="2">Belongs to the mitochondrion-specific ribosomal protein mS31 family.</text>
</comment>
<reference evidence="12" key="3">
    <citation type="submission" date="2018-07" db="EMBL/GenBank/DDBJ databases">
        <authorList>
            <person name="Mckenzie S.K."/>
            <person name="Kronauer D.J.C."/>
        </authorList>
    </citation>
    <scope>NUCLEOTIDE SEQUENCE</scope>
    <source>
        <strain evidence="12">Clonal line C1</strain>
    </source>
</reference>
<evidence type="ECO:0000256" key="9">
    <source>
        <dbReference type="SAM" id="Coils"/>
    </source>
</evidence>